<evidence type="ECO:0000313" key="2">
    <source>
        <dbReference type="EMBL" id="QGA65723.1"/>
    </source>
</evidence>
<accession>A0A5Q0TF14</accession>
<proteinExistence type="predicted"/>
<organism evidence="2 3">
    <name type="scientific">Vibrio algicola</name>
    <dbReference type="NCBI Taxonomy" id="2662262"/>
    <lineage>
        <taxon>Bacteria</taxon>
        <taxon>Pseudomonadati</taxon>
        <taxon>Pseudomonadota</taxon>
        <taxon>Gammaproteobacteria</taxon>
        <taxon>Vibrionales</taxon>
        <taxon>Vibrionaceae</taxon>
        <taxon>Vibrio</taxon>
    </lineage>
</organism>
<sequence length="475" mass="54384">MKKPRSSAGRTTAKTDQQSQILDRLFDYFSKPKGEKPSSNSDVEVSFYRSALRSLPMNFHNNEYNGVNIIMLLQEGEINATKVPIYSTFKQASDLLEQHKDKLPPKSETFDPEKPLKGITLDAQVVKYLETYKKDGELISKSVFEKETRGMSFTQMRENGYQKRKGLKPYKVFPIEKIKNLLPKSFIEDRDYFARQEELENKVMSPEMEDIEFVEKAKIIIDAMGVPVIEKNQDRAFYSPKDDCITIPPRNKFLSDKAYFAVILHELSHSTGHPSRLNRKQNNPFNSKGYATEELVAETSTMFICLDEGLQTFNSHAKYLEGWSSHFADKKKALLSICKLARESQEFISRKVLKHKLDLSIQSPYQVPDKLDFELKLADKHTDALNEYIVKSANNHSPLIPLKNQKIIGYNESKDGIEVFTSDKKVALTGVSSSIVKRELDNLKLLQSIIFDVSVDNNDETTPTKNRLKPSRLSM</sequence>
<feature type="domain" description="Polyvalent protein metallopeptidase" evidence="1">
    <location>
        <begin position="216"/>
        <end position="335"/>
    </location>
</feature>
<name>A0A5Q0TF14_9VIBR</name>
<dbReference type="AlphaFoldDB" id="A0A5Q0TF14"/>
<keyword evidence="3" id="KW-1185">Reference proteome</keyword>
<dbReference type="EMBL" id="CP045699">
    <property type="protein sequence ID" value="QGA65723.1"/>
    <property type="molecule type" value="Genomic_DNA"/>
</dbReference>
<reference evidence="2 3" key="1">
    <citation type="submission" date="2019-10" db="EMBL/GenBank/DDBJ databases">
        <title>Vibrio sp. nov., isolated from Coralline algae surface.</title>
        <authorList>
            <person name="Geng Y."/>
            <person name="Zhang X."/>
        </authorList>
    </citation>
    <scope>NUCLEOTIDE SEQUENCE [LARGE SCALE GENOMIC DNA]</scope>
    <source>
        <strain evidence="2 3">SM1977</strain>
    </source>
</reference>
<dbReference type="InterPro" id="IPR041459">
    <property type="entry name" value="MPTase-PolyVal"/>
</dbReference>
<protein>
    <submittedName>
        <fullName evidence="2">DUF1738 domain-containing protein</fullName>
    </submittedName>
</protein>
<dbReference type="Proteomes" id="UP000348942">
    <property type="component" value="Chromosome 1"/>
</dbReference>
<dbReference type="Pfam" id="PF18818">
    <property type="entry name" value="MPTase-PolyVal"/>
    <property type="match status" value="1"/>
</dbReference>
<evidence type="ECO:0000313" key="3">
    <source>
        <dbReference type="Proteomes" id="UP000348942"/>
    </source>
</evidence>
<dbReference type="RefSeq" id="WP_153447869.1">
    <property type="nucleotide sequence ID" value="NZ_CP045699.1"/>
</dbReference>
<gene>
    <name evidence="2" type="ORF">GFB47_10160</name>
</gene>
<evidence type="ECO:0000259" key="1">
    <source>
        <dbReference type="Pfam" id="PF18818"/>
    </source>
</evidence>